<name>X6MU19_RETFI</name>
<dbReference type="EMBL" id="ASPP01016575">
    <property type="protein sequence ID" value="ETO17463.1"/>
    <property type="molecule type" value="Genomic_DNA"/>
</dbReference>
<organism evidence="1 2">
    <name type="scientific">Reticulomyxa filosa</name>
    <dbReference type="NCBI Taxonomy" id="46433"/>
    <lineage>
        <taxon>Eukaryota</taxon>
        <taxon>Sar</taxon>
        <taxon>Rhizaria</taxon>
        <taxon>Retaria</taxon>
        <taxon>Foraminifera</taxon>
        <taxon>Monothalamids</taxon>
        <taxon>Reticulomyxidae</taxon>
        <taxon>Reticulomyxa</taxon>
    </lineage>
</organism>
<accession>X6MU19</accession>
<comment type="caution">
    <text evidence="1">The sequence shown here is derived from an EMBL/GenBank/DDBJ whole genome shotgun (WGS) entry which is preliminary data.</text>
</comment>
<reference evidence="1 2" key="1">
    <citation type="journal article" date="2013" name="Curr. Biol.">
        <title>The Genome of the Foraminiferan Reticulomyxa filosa.</title>
        <authorList>
            <person name="Glockner G."/>
            <person name="Hulsmann N."/>
            <person name="Schleicher M."/>
            <person name="Noegel A.A."/>
            <person name="Eichinger L."/>
            <person name="Gallinger C."/>
            <person name="Pawlowski J."/>
            <person name="Sierra R."/>
            <person name="Euteneuer U."/>
            <person name="Pillet L."/>
            <person name="Moustafa A."/>
            <person name="Platzer M."/>
            <person name="Groth M."/>
            <person name="Szafranski K."/>
            <person name="Schliwa M."/>
        </authorList>
    </citation>
    <scope>NUCLEOTIDE SEQUENCE [LARGE SCALE GENOMIC DNA]</scope>
</reference>
<dbReference type="AlphaFoldDB" id="X6MU19"/>
<dbReference type="Proteomes" id="UP000023152">
    <property type="component" value="Unassembled WGS sequence"/>
</dbReference>
<sequence length="178" mass="20234">MPRQSAITDRDAILSSAEEHSCESTDEKRVTSSHNNSFKISSKVRIADNFWAKHHCGKIGRIISKIGPTEFEVEVVSEDKSLISLRVNRRYLKLLATQHNTKIFSTSNNCVNNDCFNVKGGVKKKRNSKRRMCMDIALEGKSCTNSKSAHRLNDSFLFEGTNNKRRRLNTYKTHNVGD</sequence>
<evidence type="ECO:0000313" key="1">
    <source>
        <dbReference type="EMBL" id="ETO17463.1"/>
    </source>
</evidence>
<proteinExistence type="predicted"/>
<keyword evidence="2" id="KW-1185">Reference proteome</keyword>
<protein>
    <submittedName>
        <fullName evidence="1">Uncharacterized protein</fullName>
    </submittedName>
</protein>
<gene>
    <name evidence="1" type="ORF">RFI_19859</name>
</gene>
<evidence type="ECO:0000313" key="2">
    <source>
        <dbReference type="Proteomes" id="UP000023152"/>
    </source>
</evidence>